<keyword evidence="3" id="KW-1185">Reference proteome</keyword>
<evidence type="ECO:0000313" key="2">
    <source>
        <dbReference type="EMBL" id="UYQ71343.1"/>
    </source>
</evidence>
<evidence type="ECO:0000313" key="3">
    <source>
        <dbReference type="Proteomes" id="UP001163882"/>
    </source>
</evidence>
<feature type="region of interest" description="Disordered" evidence="1">
    <location>
        <begin position="1"/>
        <end position="68"/>
    </location>
</feature>
<feature type="compositionally biased region" description="Basic and acidic residues" evidence="1">
    <location>
        <begin position="1"/>
        <end position="47"/>
    </location>
</feature>
<name>A0ABY6IL73_9HYPH</name>
<dbReference type="EMBL" id="CP107716">
    <property type="protein sequence ID" value="UYQ71343.1"/>
    <property type="molecule type" value="Genomic_DNA"/>
</dbReference>
<accession>A0ABY6IL73</accession>
<evidence type="ECO:0000256" key="1">
    <source>
        <dbReference type="SAM" id="MobiDB-lite"/>
    </source>
</evidence>
<sequence length="68" mass="7848">MQGKKTHEQFERNLEHKSDVPKPGEVDRHPEQSHSRAPRDKDARDSEYAVSRHGMNQEDRQHNSGGDS</sequence>
<organism evidence="2 3">
    <name type="scientific">Pelagibacterium flavum</name>
    <dbReference type="NCBI Taxonomy" id="2984530"/>
    <lineage>
        <taxon>Bacteria</taxon>
        <taxon>Pseudomonadati</taxon>
        <taxon>Pseudomonadota</taxon>
        <taxon>Alphaproteobacteria</taxon>
        <taxon>Hyphomicrobiales</taxon>
        <taxon>Devosiaceae</taxon>
        <taxon>Pelagibacterium</taxon>
    </lineage>
</organism>
<protein>
    <submittedName>
        <fullName evidence="2">Uncharacterized protein</fullName>
    </submittedName>
</protein>
<proteinExistence type="predicted"/>
<reference evidence="2" key="1">
    <citation type="submission" date="2022-10" db="EMBL/GenBank/DDBJ databases">
        <title>YIM 151497 complete genome.</title>
        <authorList>
            <person name="Chen X."/>
        </authorList>
    </citation>
    <scope>NUCLEOTIDE SEQUENCE</scope>
    <source>
        <strain evidence="2">YIM 151497</strain>
    </source>
</reference>
<dbReference type="RefSeq" id="WP_264224997.1">
    <property type="nucleotide sequence ID" value="NZ_CP107716.1"/>
</dbReference>
<dbReference type="Proteomes" id="UP001163882">
    <property type="component" value="Chromosome"/>
</dbReference>
<gene>
    <name evidence="2" type="ORF">OF122_14995</name>
</gene>